<gene>
    <name evidence="4" type="ORF">DEH80_08460</name>
</gene>
<evidence type="ECO:0000256" key="1">
    <source>
        <dbReference type="PROSITE-ProRule" id="PRU00285"/>
    </source>
</evidence>
<dbReference type="PANTHER" id="PTHR11527">
    <property type="entry name" value="HEAT-SHOCK PROTEIN 20 FAMILY MEMBER"/>
    <property type="match status" value="1"/>
</dbReference>
<comment type="caution">
    <text evidence="4">The sequence shown here is derived from an EMBL/GenBank/DDBJ whole genome shotgun (WGS) entry which is preliminary data.</text>
</comment>
<dbReference type="AlphaFoldDB" id="A0A363ULK4"/>
<organism evidence="4 5">
    <name type="scientific">Abyssibacter profundi</name>
    <dbReference type="NCBI Taxonomy" id="2182787"/>
    <lineage>
        <taxon>Bacteria</taxon>
        <taxon>Pseudomonadati</taxon>
        <taxon>Pseudomonadota</taxon>
        <taxon>Gammaproteobacteria</taxon>
        <taxon>Chromatiales</taxon>
        <taxon>Oceanococcaceae</taxon>
        <taxon>Abyssibacter</taxon>
    </lineage>
</organism>
<dbReference type="InterPro" id="IPR002068">
    <property type="entry name" value="A-crystallin/Hsp20_dom"/>
</dbReference>
<reference evidence="4 5" key="1">
    <citation type="submission" date="2018-05" db="EMBL/GenBank/DDBJ databases">
        <title>Abyssibacter profundi OUC007T gen. nov., sp. nov, a marine bacterium isolated from seawater of the Mariana Trench.</title>
        <authorList>
            <person name="Zhou S."/>
        </authorList>
    </citation>
    <scope>NUCLEOTIDE SEQUENCE [LARGE SCALE GENOMIC DNA]</scope>
    <source>
        <strain evidence="4 5">OUC007</strain>
    </source>
</reference>
<dbReference type="SUPFAM" id="SSF49764">
    <property type="entry name" value="HSP20-like chaperones"/>
    <property type="match status" value="1"/>
</dbReference>
<dbReference type="Gene3D" id="2.60.40.790">
    <property type="match status" value="1"/>
</dbReference>
<protein>
    <submittedName>
        <fullName evidence="4">Heat-shock protein Hsp20</fullName>
    </submittedName>
</protein>
<evidence type="ECO:0000313" key="4">
    <source>
        <dbReference type="EMBL" id="PWN56287.1"/>
    </source>
</evidence>
<dbReference type="OrthoDB" id="9792695at2"/>
<dbReference type="InterPro" id="IPR031107">
    <property type="entry name" value="Small_HSP"/>
</dbReference>
<dbReference type="Proteomes" id="UP000251800">
    <property type="component" value="Unassembled WGS sequence"/>
</dbReference>
<evidence type="ECO:0000256" key="2">
    <source>
        <dbReference type="RuleBase" id="RU003616"/>
    </source>
</evidence>
<evidence type="ECO:0000313" key="5">
    <source>
        <dbReference type="Proteomes" id="UP000251800"/>
    </source>
</evidence>
<feature type="domain" description="SHSP" evidence="3">
    <location>
        <begin position="29"/>
        <end position="141"/>
    </location>
</feature>
<comment type="similarity">
    <text evidence="1 2">Belongs to the small heat shock protein (HSP20) family.</text>
</comment>
<evidence type="ECO:0000259" key="3">
    <source>
        <dbReference type="PROSITE" id="PS01031"/>
    </source>
</evidence>
<name>A0A363ULK4_9GAMM</name>
<keyword evidence="5" id="KW-1185">Reference proteome</keyword>
<dbReference type="EMBL" id="QEQK01000006">
    <property type="protein sequence ID" value="PWN56287.1"/>
    <property type="molecule type" value="Genomic_DNA"/>
</dbReference>
<proteinExistence type="inferred from homology"/>
<accession>A0A363ULK4</accession>
<dbReference type="Pfam" id="PF00011">
    <property type="entry name" value="HSP20"/>
    <property type="match status" value="1"/>
</dbReference>
<dbReference type="CDD" id="cd06464">
    <property type="entry name" value="ACD_sHsps-like"/>
    <property type="match status" value="1"/>
</dbReference>
<dbReference type="InterPro" id="IPR008978">
    <property type="entry name" value="HSP20-like_chaperone"/>
</dbReference>
<dbReference type="RefSeq" id="WP_109720058.1">
    <property type="nucleotide sequence ID" value="NZ_QEQK01000006.1"/>
</dbReference>
<sequence length="141" mass="15561">MNIKHYEPAGVFNVLSQELDRWMDATSAQAAARAWSPAADVEETDANYFVRLDVPGVDPSAIDVSVEKSVLTIQGERSAPADESGRFTRVERLQGKFARQFRLPEVADDEAIEADYAQGVLTVRIAKKQASQPRQIAVRVS</sequence>
<dbReference type="PROSITE" id="PS01031">
    <property type="entry name" value="SHSP"/>
    <property type="match status" value="1"/>
</dbReference>